<reference evidence="3 4" key="1">
    <citation type="submission" date="2024-09" db="EMBL/GenBank/DDBJ databases">
        <authorList>
            <person name="Sun Q."/>
            <person name="Mori K."/>
        </authorList>
    </citation>
    <scope>NUCLEOTIDE SEQUENCE [LARGE SCALE GENOMIC DNA]</scope>
    <source>
        <strain evidence="3 4">JCM 6917</strain>
    </source>
</reference>
<proteinExistence type="predicted"/>
<protein>
    <submittedName>
        <fullName evidence="3">Uncharacterized protein</fullName>
    </submittedName>
</protein>
<feature type="signal peptide" evidence="2">
    <location>
        <begin position="1"/>
        <end position="34"/>
    </location>
</feature>
<dbReference type="RefSeq" id="WP_381346814.1">
    <property type="nucleotide sequence ID" value="NZ_JBHMCY010000028.1"/>
</dbReference>
<feature type="region of interest" description="Disordered" evidence="1">
    <location>
        <begin position="34"/>
        <end position="101"/>
    </location>
</feature>
<organism evidence="3 4">
    <name type="scientific">Streptomyces cinereospinus</name>
    <dbReference type="NCBI Taxonomy" id="285561"/>
    <lineage>
        <taxon>Bacteria</taxon>
        <taxon>Bacillati</taxon>
        <taxon>Actinomycetota</taxon>
        <taxon>Actinomycetes</taxon>
        <taxon>Kitasatosporales</taxon>
        <taxon>Streptomycetaceae</taxon>
        <taxon>Streptomyces</taxon>
    </lineage>
</organism>
<evidence type="ECO:0000256" key="1">
    <source>
        <dbReference type="SAM" id="MobiDB-lite"/>
    </source>
</evidence>
<evidence type="ECO:0000313" key="4">
    <source>
        <dbReference type="Proteomes" id="UP001589709"/>
    </source>
</evidence>
<accession>A0ABV5N1Y2</accession>
<name>A0ABV5N1Y2_9ACTN</name>
<keyword evidence="2" id="KW-0732">Signal</keyword>
<dbReference type="Proteomes" id="UP001589709">
    <property type="component" value="Unassembled WGS sequence"/>
</dbReference>
<gene>
    <name evidence="3" type="ORF">ACFF45_16605</name>
</gene>
<feature type="compositionally biased region" description="Polar residues" evidence="1">
    <location>
        <begin position="79"/>
        <end position="89"/>
    </location>
</feature>
<evidence type="ECO:0000256" key="2">
    <source>
        <dbReference type="SAM" id="SignalP"/>
    </source>
</evidence>
<dbReference type="EMBL" id="JBHMCY010000028">
    <property type="protein sequence ID" value="MFB9464284.1"/>
    <property type="molecule type" value="Genomic_DNA"/>
</dbReference>
<comment type="caution">
    <text evidence="3">The sequence shown here is derived from an EMBL/GenBank/DDBJ whole genome shotgun (WGS) entry which is preliminary data.</text>
</comment>
<keyword evidence="4" id="KW-1185">Reference proteome</keyword>
<feature type="chain" id="PRO_5046594201" evidence="2">
    <location>
        <begin position="35"/>
        <end position="142"/>
    </location>
</feature>
<evidence type="ECO:0000313" key="3">
    <source>
        <dbReference type="EMBL" id="MFB9464284.1"/>
    </source>
</evidence>
<sequence length="142" mass="15748">MQYRRPPSDRPRRRRSRLVAAAAALFAAVLPASYSSDAPKDDVGDDPAASEQAEDGDKQSEFFGQAGYERQLELAETTPRPSADTTSLGRNPVVRTRKAPSCWNDRRLRQALSPLARRYFAVLLKNRDATASETRGLATRGR</sequence>